<dbReference type="PANTHER" id="PTHR39313">
    <property type="entry name" value="IM:7138239"/>
    <property type="match status" value="1"/>
</dbReference>
<evidence type="ECO:0000313" key="3">
    <source>
        <dbReference type="Proteomes" id="UP001066276"/>
    </source>
</evidence>
<name>A0AAV7LB34_PLEWA</name>
<proteinExistence type="predicted"/>
<reference evidence="2" key="1">
    <citation type="journal article" date="2022" name="bioRxiv">
        <title>Sequencing and chromosome-scale assembly of the giantPleurodeles waltlgenome.</title>
        <authorList>
            <person name="Brown T."/>
            <person name="Elewa A."/>
            <person name="Iarovenko S."/>
            <person name="Subramanian E."/>
            <person name="Araus A.J."/>
            <person name="Petzold A."/>
            <person name="Susuki M."/>
            <person name="Suzuki K.-i.T."/>
            <person name="Hayashi T."/>
            <person name="Toyoda A."/>
            <person name="Oliveira C."/>
            <person name="Osipova E."/>
            <person name="Leigh N.D."/>
            <person name="Simon A."/>
            <person name="Yun M.H."/>
        </authorList>
    </citation>
    <scope>NUCLEOTIDE SEQUENCE</scope>
    <source>
        <strain evidence="2">20211129_DDA</strain>
        <tissue evidence="2">Liver</tissue>
    </source>
</reference>
<dbReference type="PANTHER" id="PTHR39313:SF1">
    <property type="entry name" value="IM:7138239"/>
    <property type="match status" value="1"/>
</dbReference>
<dbReference type="AlphaFoldDB" id="A0AAV7LB34"/>
<keyword evidence="1" id="KW-0732">Signal</keyword>
<dbReference type="EMBL" id="JANPWB010000016">
    <property type="protein sequence ID" value="KAJ1084830.1"/>
    <property type="molecule type" value="Genomic_DNA"/>
</dbReference>
<feature type="chain" id="PRO_5043406496" description="Im:7138239" evidence="1">
    <location>
        <begin position="28"/>
        <end position="322"/>
    </location>
</feature>
<protein>
    <recommendedName>
        <fullName evidence="4">Im:7138239</fullName>
    </recommendedName>
</protein>
<evidence type="ECO:0000256" key="1">
    <source>
        <dbReference type="SAM" id="SignalP"/>
    </source>
</evidence>
<sequence>MDVGCLSLLLLGVLLESLFSCLSLVDAGVVSRPSERRGLYAERGCCKRLSHFMYIGQDISGSPVSIDVGTCRSHCGAPSRISTYNPGFPGLPKHSSMLDFLKTKKLRDRVPDSTLTSGLEPSCPKSATCEPSKILLERVLLFQGVQEVEVTEDCQCNPVPDECIRMPFLKAYFPDSPFETTVDVGKCSNPSEAAGLSCSPTKFETVVVENPNGAELVQTVESCDMRPSCYRLPHLQYYYETVYGAAGQKEERLKEIDVGRCLGSCSAGNHCLLRDTRNKDHCLLWAEGESHGCVPDEYETHVFRTRNGHIRTVFAIQTCKCQ</sequence>
<comment type="caution">
    <text evidence="2">The sequence shown here is derived from an EMBL/GenBank/DDBJ whole genome shotgun (WGS) entry which is preliminary data.</text>
</comment>
<gene>
    <name evidence="2" type="ORF">NDU88_004976</name>
</gene>
<evidence type="ECO:0000313" key="2">
    <source>
        <dbReference type="EMBL" id="KAJ1084830.1"/>
    </source>
</evidence>
<accession>A0AAV7LB34</accession>
<organism evidence="2 3">
    <name type="scientific">Pleurodeles waltl</name>
    <name type="common">Iberian ribbed newt</name>
    <dbReference type="NCBI Taxonomy" id="8319"/>
    <lineage>
        <taxon>Eukaryota</taxon>
        <taxon>Metazoa</taxon>
        <taxon>Chordata</taxon>
        <taxon>Craniata</taxon>
        <taxon>Vertebrata</taxon>
        <taxon>Euteleostomi</taxon>
        <taxon>Amphibia</taxon>
        <taxon>Batrachia</taxon>
        <taxon>Caudata</taxon>
        <taxon>Salamandroidea</taxon>
        <taxon>Salamandridae</taxon>
        <taxon>Pleurodelinae</taxon>
        <taxon>Pleurodeles</taxon>
    </lineage>
</organism>
<feature type="signal peptide" evidence="1">
    <location>
        <begin position="1"/>
        <end position="27"/>
    </location>
</feature>
<dbReference type="Proteomes" id="UP001066276">
    <property type="component" value="Chromosome 12"/>
</dbReference>
<keyword evidence="3" id="KW-1185">Reference proteome</keyword>
<evidence type="ECO:0008006" key="4">
    <source>
        <dbReference type="Google" id="ProtNLM"/>
    </source>
</evidence>